<accession>A0A8T0WEE5</accession>
<dbReference type="Pfam" id="PF24758">
    <property type="entry name" value="LRR_At5g56370"/>
    <property type="match status" value="1"/>
</dbReference>
<dbReference type="SUPFAM" id="SSF52047">
    <property type="entry name" value="RNI-like"/>
    <property type="match status" value="1"/>
</dbReference>
<dbReference type="PANTHER" id="PTHR34709:SF74">
    <property type="entry name" value="F-BOX DOMAIN-CONTAINING PROTEIN"/>
    <property type="match status" value="1"/>
</dbReference>
<organism evidence="2 3">
    <name type="scientific">Panicum virgatum</name>
    <name type="common">Blackwell switchgrass</name>
    <dbReference type="NCBI Taxonomy" id="38727"/>
    <lineage>
        <taxon>Eukaryota</taxon>
        <taxon>Viridiplantae</taxon>
        <taxon>Streptophyta</taxon>
        <taxon>Embryophyta</taxon>
        <taxon>Tracheophyta</taxon>
        <taxon>Spermatophyta</taxon>
        <taxon>Magnoliopsida</taxon>
        <taxon>Liliopsida</taxon>
        <taxon>Poales</taxon>
        <taxon>Poaceae</taxon>
        <taxon>PACMAD clade</taxon>
        <taxon>Panicoideae</taxon>
        <taxon>Panicodae</taxon>
        <taxon>Paniceae</taxon>
        <taxon>Panicinae</taxon>
        <taxon>Panicum</taxon>
        <taxon>Panicum sect. Hiantes</taxon>
    </lineage>
</organism>
<keyword evidence="3" id="KW-1185">Reference proteome</keyword>
<evidence type="ECO:0000313" key="3">
    <source>
        <dbReference type="Proteomes" id="UP000823388"/>
    </source>
</evidence>
<protein>
    <recommendedName>
        <fullName evidence="1">F-box/LRR-repeat protein 15/At3g58940/PEG3-like LRR domain-containing protein</fullName>
    </recommendedName>
</protein>
<dbReference type="OrthoDB" id="689532at2759"/>
<name>A0A8T0WEE5_PANVG</name>
<dbReference type="Proteomes" id="UP000823388">
    <property type="component" value="Chromosome 2K"/>
</dbReference>
<dbReference type="PANTHER" id="PTHR34709">
    <property type="entry name" value="OS10G0396666 PROTEIN"/>
    <property type="match status" value="1"/>
</dbReference>
<dbReference type="EMBL" id="CM029039">
    <property type="protein sequence ID" value="KAG2641549.1"/>
    <property type="molecule type" value="Genomic_DNA"/>
</dbReference>
<dbReference type="InterPro" id="IPR055312">
    <property type="entry name" value="FBL15-like"/>
</dbReference>
<dbReference type="AlphaFoldDB" id="A0A8T0WEE5"/>
<feature type="domain" description="F-box/LRR-repeat protein 15/At3g58940/PEG3-like LRR" evidence="1">
    <location>
        <begin position="44"/>
        <end position="170"/>
    </location>
</feature>
<proteinExistence type="predicted"/>
<comment type="caution">
    <text evidence="2">The sequence shown here is derived from an EMBL/GenBank/DDBJ whole genome shotgun (WGS) entry which is preliminary data.</text>
</comment>
<sequence>MAPRRRAPPPGRFVFLNEDAAKEGGEEEEEQGGAFELPCFGKATAIYLGLGSLGVAMPQAGIFARLTELSLFRVRLHGPCELGDAISSPRCPCLQKLCICFVWGLNNLAIHSGSLLRVELAELDGLRQLTIVAPVLEDLEVSGCIIDDQNQQVASISAPQLVFLDWSDPYDPSSVDLGKMECVQRLSTSDFLVYGPNNLAVAHNRGCVRLLERFKVVEDLILTLKYFGEIENFAYLMDDMTVLPDITFLKLNVLAYGHAFGPSAFHVLRMCSGIRGLKMFLAPTHSEAQSSCPSVCICCQQANWKTEELSLNRLVEVEITGLRGSEHEIAFLKRLLSWAALLKRMTIKCDNSVAENMANELHQMLRSFSRTEVCMKFYTYQDMLKGLCKKSS</sequence>
<evidence type="ECO:0000313" key="2">
    <source>
        <dbReference type="EMBL" id="KAG2641549.1"/>
    </source>
</evidence>
<reference evidence="2" key="1">
    <citation type="submission" date="2020-05" db="EMBL/GenBank/DDBJ databases">
        <title>WGS assembly of Panicum virgatum.</title>
        <authorList>
            <person name="Lovell J.T."/>
            <person name="Jenkins J."/>
            <person name="Shu S."/>
            <person name="Juenger T.E."/>
            <person name="Schmutz J."/>
        </authorList>
    </citation>
    <scope>NUCLEOTIDE SEQUENCE</scope>
    <source>
        <strain evidence="2">AP13</strain>
    </source>
</reference>
<dbReference type="InterPro" id="IPR055411">
    <property type="entry name" value="LRR_FXL15/At3g58940/PEG3-like"/>
</dbReference>
<evidence type="ECO:0000259" key="1">
    <source>
        <dbReference type="Pfam" id="PF24758"/>
    </source>
</evidence>
<gene>
    <name evidence="2" type="ORF">PVAP13_2KG246200</name>
</gene>